<dbReference type="GO" id="GO:0000226">
    <property type="term" value="P:microtubule cytoskeleton organization"/>
    <property type="evidence" value="ECO:0007669"/>
    <property type="project" value="TreeGrafter"/>
</dbReference>
<dbReference type="AlphaFoldDB" id="A0A4S4MYA8"/>
<dbReference type="OrthoDB" id="1735853at2759"/>
<dbReference type="GO" id="GO:0005096">
    <property type="term" value="F:GTPase activator activity"/>
    <property type="evidence" value="ECO:0007669"/>
    <property type="project" value="InterPro"/>
</dbReference>
<dbReference type="InterPro" id="IPR022577">
    <property type="entry name" value="TBCD_C"/>
</dbReference>
<organism evidence="2 3">
    <name type="scientific">Antrodiella citrinella</name>
    <dbReference type="NCBI Taxonomy" id="2447956"/>
    <lineage>
        <taxon>Eukaryota</taxon>
        <taxon>Fungi</taxon>
        <taxon>Dikarya</taxon>
        <taxon>Basidiomycota</taxon>
        <taxon>Agaricomycotina</taxon>
        <taxon>Agaricomycetes</taxon>
        <taxon>Polyporales</taxon>
        <taxon>Steccherinaceae</taxon>
        <taxon>Antrodiella</taxon>
    </lineage>
</organism>
<dbReference type="EMBL" id="SGPM01000046">
    <property type="protein sequence ID" value="THH31462.1"/>
    <property type="molecule type" value="Genomic_DNA"/>
</dbReference>
<dbReference type="InterPro" id="IPR033162">
    <property type="entry name" value="TBCD"/>
</dbReference>
<dbReference type="PANTHER" id="PTHR12658:SF0">
    <property type="entry name" value="TUBULIN-SPECIFIC CHAPERONE D"/>
    <property type="match status" value="1"/>
</dbReference>
<comment type="caution">
    <text evidence="2">The sequence shown here is derived from an EMBL/GenBank/DDBJ whole genome shotgun (WGS) entry which is preliminary data.</text>
</comment>
<dbReference type="InterPro" id="IPR016024">
    <property type="entry name" value="ARM-type_fold"/>
</dbReference>
<proteinExistence type="predicted"/>
<protein>
    <recommendedName>
        <fullName evidence="1">Tubulin-folding cofactor D C-terminal domain-containing protein</fullName>
    </recommendedName>
</protein>
<evidence type="ECO:0000259" key="1">
    <source>
        <dbReference type="Pfam" id="PF12612"/>
    </source>
</evidence>
<dbReference type="Proteomes" id="UP000308730">
    <property type="component" value="Unassembled WGS sequence"/>
</dbReference>
<sequence>MLNCLLAGLQDYTTDERGDVGSWIRMVCIKGLTDVAIVLLNNGAHIPALPDYFPPSKFHDAIGGTLKQGVERLDNVRQHAGQQILRLLEFQVPDFPGNGQWLIHGDALMRQLFLSGEEISGWHEGSWLFPKAVRLLEIPEYRQKLLSGFVLSVNSRTDSTQRPVSTSLVNYAKSLPTEETAGISYSLPHLAEDLVAQCSRNLGSNAVVIPVLQTFNILLEGDAFESIYEDPAKCQSLKAMYSIAARNVSKINNVQRIGACMRILINMLPIPELRPQCIQKLSEFLAHRYPKIRADAAEYLYLILQTKDLGYDTEEAEDVILETEWYC</sequence>
<name>A0A4S4MYA8_9APHY</name>
<reference evidence="2 3" key="1">
    <citation type="submission" date="2019-02" db="EMBL/GenBank/DDBJ databases">
        <title>Genome sequencing of the rare red list fungi Antrodiella citrinella (Flaviporus citrinellus).</title>
        <authorList>
            <person name="Buettner E."/>
            <person name="Kellner H."/>
        </authorList>
    </citation>
    <scope>NUCLEOTIDE SEQUENCE [LARGE SCALE GENOMIC DNA]</scope>
    <source>
        <strain evidence="2 3">DSM 108506</strain>
    </source>
</reference>
<accession>A0A4S4MYA8</accession>
<evidence type="ECO:0000313" key="3">
    <source>
        <dbReference type="Proteomes" id="UP000308730"/>
    </source>
</evidence>
<evidence type="ECO:0000313" key="2">
    <source>
        <dbReference type="EMBL" id="THH31462.1"/>
    </source>
</evidence>
<dbReference type="SUPFAM" id="SSF48371">
    <property type="entry name" value="ARM repeat"/>
    <property type="match status" value="1"/>
</dbReference>
<gene>
    <name evidence="2" type="ORF">EUX98_g2715</name>
</gene>
<dbReference type="GO" id="GO:0007021">
    <property type="term" value="P:tubulin complex assembly"/>
    <property type="evidence" value="ECO:0007669"/>
    <property type="project" value="InterPro"/>
</dbReference>
<dbReference type="Pfam" id="PF12612">
    <property type="entry name" value="TFCD_C"/>
    <property type="match status" value="1"/>
</dbReference>
<keyword evidence="3" id="KW-1185">Reference proteome</keyword>
<dbReference type="GO" id="GO:0007023">
    <property type="term" value="P:post-chaperonin tubulin folding pathway"/>
    <property type="evidence" value="ECO:0007669"/>
    <property type="project" value="InterPro"/>
</dbReference>
<feature type="domain" description="Tubulin-folding cofactor D C-terminal" evidence="1">
    <location>
        <begin position="59"/>
        <end position="256"/>
    </location>
</feature>
<dbReference type="GO" id="GO:0048487">
    <property type="term" value="F:beta-tubulin binding"/>
    <property type="evidence" value="ECO:0007669"/>
    <property type="project" value="InterPro"/>
</dbReference>
<dbReference type="PANTHER" id="PTHR12658">
    <property type="entry name" value="BETA-TUBULIN COFACTOR D"/>
    <property type="match status" value="1"/>
</dbReference>